<gene>
    <name evidence="5" type="primary">rplY</name>
    <name evidence="5" type="synonym">ctc</name>
    <name evidence="9" type="ORF">CXB77_00240</name>
    <name evidence="8" type="ORF">CXB77_12040</name>
</gene>
<name>A0A2S7XQ00_9GAMM</name>
<accession>A0A2S7XQ00</accession>
<dbReference type="NCBIfam" id="NF004130">
    <property type="entry name" value="PRK05618.1-5"/>
    <property type="match status" value="1"/>
</dbReference>
<dbReference type="RefSeq" id="WP_105072353.1">
    <property type="nucleotide sequence ID" value="NZ_JAFLKP010000266.1"/>
</dbReference>
<dbReference type="GO" id="GO:0006412">
    <property type="term" value="P:translation"/>
    <property type="evidence" value="ECO:0007669"/>
    <property type="project" value="UniProtKB-UniRule"/>
</dbReference>
<evidence type="ECO:0000256" key="5">
    <source>
        <dbReference type="HAMAP-Rule" id="MF_01334"/>
    </source>
</evidence>
<dbReference type="InterPro" id="IPR020057">
    <property type="entry name" value="Ribosomal_bL25_b-dom"/>
</dbReference>
<protein>
    <recommendedName>
        <fullName evidence="5">Large ribosomal subunit protein bL25</fullName>
    </recommendedName>
    <alternativeName>
        <fullName evidence="5">General stress protein CTC</fullName>
    </alternativeName>
</protein>
<comment type="subunit">
    <text evidence="5">Part of the 50S ribosomal subunit; part of the 5S rRNA/L5/L18/L25 subcomplex. Contacts the 5S rRNA. Binds to the 5S rRNA independently of L5 and L18.</text>
</comment>
<evidence type="ECO:0000313" key="9">
    <source>
        <dbReference type="EMBL" id="PQJ97670.1"/>
    </source>
</evidence>
<dbReference type="PANTHER" id="PTHR33284">
    <property type="entry name" value="RIBOSOMAL PROTEIN L25/GLN-TRNA SYNTHETASE, ANTI-CODON-BINDING DOMAIN-CONTAINING PROTEIN"/>
    <property type="match status" value="1"/>
</dbReference>
<dbReference type="GO" id="GO:0003735">
    <property type="term" value="F:structural constituent of ribosome"/>
    <property type="evidence" value="ECO:0007669"/>
    <property type="project" value="InterPro"/>
</dbReference>
<evidence type="ECO:0000259" key="7">
    <source>
        <dbReference type="Pfam" id="PF14693"/>
    </source>
</evidence>
<dbReference type="InterPro" id="IPR020055">
    <property type="entry name" value="Ribosomal_bL25_short"/>
</dbReference>
<proteinExistence type="inferred from homology"/>
<dbReference type="NCBIfam" id="NF004128">
    <property type="entry name" value="PRK05618.1-2"/>
    <property type="match status" value="1"/>
</dbReference>
<dbReference type="InterPro" id="IPR020930">
    <property type="entry name" value="Ribosomal_uL5_bac-type"/>
</dbReference>
<evidence type="ECO:0000256" key="3">
    <source>
        <dbReference type="ARBA" id="ARBA00022980"/>
    </source>
</evidence>
<sequence length="200" mass="21996">MSVSFNVIAQPRVDSGKGASRRLRRTGLVPAIVYGAHLEPEMITVSHNELLKHLEHEAFYSHVLDLTIGDAVSKVVLKDMQRHPAKPFILHVDFMRVSQDEKLRMMVPIHFINEEKCKGVKIGGQASHKITEVEIVCLPADLPEFIAVDLIDMEIGDIVHLSELVLPEGVTLAHQPDPDEPVAVIHGARGGSDDAEEAAV</sequence>
<keyword evidence="10" id="KW-1185">Reference proteome</keyword>
<dbReference type="HAMAP" id="MF_01336">
    <property type="entry name" value="Ribosomal_bL25"/>
    <property type="match status" value="1"/>
</dbReference>
<dbReference type="Gene3D" id="2.40.240.10">
    <property type="entry name" value="Ribosomal Protein L25, Chain P"/>
    <property type="match status" value="1"/>
</dbReference>
<dbReference type="NCBIfam" id="NF004612">
    <property type="entry name" value="PRK05943.1"/>
    <property type="match status" value="1"/>
</dbReference>
<evidence type="ECO:0000256" key="1">
    <source>
        <dbReference type="ARBA" id="ARBA00022730"/>
    </source>
</evidence>
<dbReference type="CDD" id="cd00495">
    <property type="entry name" value="Ribosomal_L25_TL5_CTC"/>
    <property type="match status" value="1"/>
</dbReference>
<evidence type="ECO:0000259" key="6">
    <source>
        <dbReference type="Pfam" id="PF01386"/>
    </source>
</evidence>
<comment type="caution">
    <text evidence="8">The sequence shown here is derived from an EMBL/GenBank/DDBJ whole genome shotgun (WGS) entry which is preliminary data.</text>
</comment>
<dbReference type="Proteomes" id="UP000239936">
    <property type="component" value="Unassembled WGS sequence"/>
</dbReference>
<dbReference type="GO" id="GO:0022625">
    <property type="term" value="C:cytosolic large ribosomal subunit"/>
    <property type="evidence" value="ECO:0007669"/>
    <property type="project" value="TreeGrafter"/>
</dbReference>
<dbReference type="Gene3D" id="2.170.120.20">
    <property type="entry name" value="Ribosomal protein L25, beta domain"/>
    <property type="match status" value="1"/>
</dbReference>
<dbReference type="NCBIfam" id="TIGR00731">
    <property type="entry name" value="bL25_bact_ctc"/>
    <property type="match status" value="1"/>
</dbReference>
<dbReference type="EMBL" id="PPGH01000037">
    <property type="protein sequence ID" value="PQJ95746.1"/>
    <property type="molecule type" value="Genomic_DNA"/>
</dbReference>
<keyword evidence="4 5" id="KW-0687">Ribonucleoprotein</keyword>
<dbReference type="HAMAP" id="MF_01334">
    <property type="entry name" value="Ribosomal_bL25_CTC"/>
    <property type="match status" value="1"/>
</dbReference>
<evidence type="ECO:0000313" key="8">
    <source>
        <dbReference type="EMBL" id="PQJ95746.1"/>
    </source>
</evidence>
<comment type="function">
    <text evidence="5">This is one of the proteins that binds to the 5S RNA in the ribosome where it forms part of the central protuberance.</text>
</comment>
<dbReference type="AlphaFoldDB" id="A0A2S7XQ00"/>
<evidence type="ECO:0000256" key="2">
    <source>
        <dbReference type="ARBA" id="ARBA00022884"/>
    </source>
</evidence>
<dbReference type="InterPro" id="IPR037121">
    <property type="entry name" value="Ribosomal_bL25_C"/>
</dbReference>
<dbReference type="InterPro" id="IPR011035">
    <property type="entry name" value="Ribosomal_bL25/Gln-tRNA_synth"/>
</dbReference>
<feature type="domain" description="Large ribosomal subunit protein bL25 L25" evidence="6">
    <location>
        <begin position="9"/>
        <end position="94"/>
    </location>
</feature>
<dbReference type="InterPro" id="IPR029751">
    <property type="entry name" value="Ribosomal_L25_dom"/>
</dbReference>
<organism evidence="8 10">
    <name type="scientific">Chromatium okenii</name>
    <dbReference type="NCBI Taxonomy" id="61644"/>
    <lineage>
        <taxon>Bacteria</taxon>
        <taxon>Pseudomonadati</taxon>
        <taxon>Pseudomonadota</taxon>
        <taxon>Gammaproteobacteria</taxon>
        <taxon>Chromatiales</taxon>
        <taxon>Chromatiaceae</taxon>
        <taxon>Chromatium</taxon>
    </lineage>
</organism>
<feature type="domain" description="Large ribosomal subunit protein bL25 beta" evidence="7">
    <location>
        <begin position="102"/>
        <end position="188"/>
    </location>
</feature>
<comment type="similarity">
    <text evidence="5">Belongs to the bacterial ribosomal protein bL25 family. CTC subfamily.</text>
</comment>
<dbReference type="SUPFAM" id="SSF50715">
    <property type="entry name" value="Ribosomal protein L25-like"/>
    <property type="match status" value="1"/>
</dbReference>
<dbReference type="Pfam" id="PF14693">
    <property type="entry name" value="Ribosomal_TL5_C"/>
    <property type="match status" value="1"/>
</dbReference>
<evidence type="ECO:0000256" key="4">
    <source>
        <dbReference type="ARBA" id="ARBA00023274"/>
    </source>
</evidence>
<dbReference type="InterPro" id="IPR001021">
    <property type="entry name" value="Ribosomal_bL25_long"/>
</dbReference>
<evidence type="ECO:0000313" key="10">
    <source>
        <dbReference type="Proteomes" id="UP000239936"/>
    </source>
</evidence>
<keyword evidence="2 5" id="KW-0694">RNA-binding</keyword>
<keyword evidence="1 5" id="KW-0699">rRNA-binding</keyword>
<dbReference type="InterPro" id="IPR020056">
    <property type="entry name" value="Rbsml_bL25/Gln-tRNA_synth_N"/>
</dbReference>
<dbReference type="Pfam" id="PF01386">
    <property type="entry name" value="Ribosomal_L25p"/>
    <property type="match status" value="1"/>
</dbReference>
<dbReference type="GO" id="GO:0008097">
    <property type="term" value="F:5S rRNA binding"/>
    <property type="evidence" value="ECO:0007669"/>
    <property type="project" value="InterPro"/>
</dbReference>
<keyword evidence="3 5" id="KW-0689">Ribosomal protein</keyword>
<dbReference type="OrthoDB" id="9806411at2"/>
<dbReference type="EMBL" id="PPGH01000004">
    <property type="protein sequence ID" value="PQJ97670.1"/>
    <property type="molecule type" value="Genomic_DNA"/>
</dbReference>
<reference evidence="8 10" key="1">
    <citation type="submission" date="2018-01" db="EMBL/GenBank/DDBJ databases">
        <title>The complete genome sequence of Chromatium okenii LaCa, a purple sulfur bacterium with a turbulent life.</title>
        <authorList>
            <person name="Luedin S.M."/>
            <person name="Liechti N."/>
            <person name="Storelli N."/>
            <person name="Danza F."/>
            <person name="Wittwer M."/>
            <person name="Pothier J.F."/>
            <person name="Tonolla M.A."/>
        </authorList>
    </citation>
    <scope>NUCLEOTIDE SEQUENCE [LARGE SCALE GENOMIC DNA]</scope>
    <source>
        <strain evidence="8 10">LaCa</strain>
    </source>
</reference>
<dbReference type="PANTHER" id="PTHR33284:SF1">
    <property type="entry name" value="RIBOSOMAL PROTEIN L25_GLN-TRNA SYNTHETASE, ANTI-CODON-BINDING DOMAIN-CONTAINING PROTEIN"/>
    <property type="match status" value="1"/>
</dbReference>